<dbReference type="GO" id="GO:0009228">
    <property type="term" value="P:thiamine biosynthetic process"/>
    <property type="evidence" value="ECO:0007669"/>
    <property type="project" value="UniProtKB-KW"/>
</dbReference>
<proteinExistence type="inferred from homology"/>
<comment type="function">
    <text evidence="2">Catalyzes the ATP-dependent phosphorylation of thiamine-monophosphate (TMP) to form thiamine-pyrophosphate (TPP), the active form of vitamin B1.</text>
</comment>
<evidence type="ECO:0000256" key="2">
    <source>
        <dbReference type="HAMAP-Rule" id="MF_02128"/>
    </source>
</evidence>
<gene>
    <name evidence="2 6" type="primary">thiL</name>
    <name evidence="6" type="ORF">NATSA_14025</name>
</gene>
<feature type="region of interest" description="Disordered" evidence="3">
    <location>
        <begin position="338"/>
        <end position="358"/>
    </location>
</feature>
<dbReference type="GO" id="GO:0005524">
    <property type="term" value="F:ATP binding"/>
    <property type="evidence" value="ECO:0007669"/>
    <property type="project" value="UniProtKB-UniRule"/>
</dbReference>
<feature type="binding site" evidence="2">
    <location>
        <position position="229"/>
    </location>
    <ligand>
        <name>Mg(2+)</name>
        <dbReference type="ChEBI" id="CHEBI:18420"/>
        <label>3</label>
    </ligand>
</feature>
<keyword evidence="2" id="KW-0479">Metal-binding</keyword>
<feature type="domain" description="PurM-like N-terminal" evidence="4">
    <location>
        <begin position="39"/>
        <end position="151"/>
    </location>
</feature>
<dbReference type="EC" id="2.7.4.16" evidence="2"/>
<dbReference type="SUPFAM" id="SSF56042">
    <property type="entry name" value="PurM C-terminal domain-like"/>
    <property type="match status" value="1"/>
</dbReference>
<dbReference type="AlphaFoldDB" id="A0A8J7UVT5"/>
<feature type="binding site" evidence="2">
    <location>
        <position position="282"/>
    </location>
    <ligand>
        <name>substrate</name>
    </ligand>
</feature>
<comment type="similarity">
    <text evidence="2">Belongs to the thiamine-monophosphate kinase family.</text>
</comment>
<dbReference type="Pfam" id="PF02769">
    <property type="entry name" value="AIRS_C"/>
    <property type="match status" value="1"/>
</dbReference>
<keyword evidence="2" id="KW-0547">Nucleotide-binding</keyword>
<dbReference type="Proteomes" id="UP000673975">
    <property type="component" value="Unassembled WGS sequence"/>
</dbReference>
<feature type="binding site" evidence="2">
    <location>
        <position position="135"/>
    </location>
    <ligand>
        <name>Mg(2+)</name>
        <dbReference type="ChEBI" id="CHEBI:18420"/>
        <label>1</label>
    </ligand>
</feature>
<evidence type="ECO:0000256" key="1">
    <source>
        <dbReference type="ARBA" id="ARBA00022977"/>
    </source>
</evidence>
<comment type="caution">
    <text evidence="2">Lacks conserved residue(s) required for the propagation of feature annotation.</text>
</comment>
<dbReference type="GO" id="GO:0000287">
    <property type="term" value="F:magnesium ion binding"/>
    <property type="evidence" value="ECO:0007669"/>
    <property type="project" value="UniProtKB-UniRule"/>
</dbReference>
<dbReference type="GO" id="GO:0009030">
    <property type="term" value="F:thiamine-phosphate kinase activity"/>
    <property type="evidence" value="ECO:0007669"/>
    <property type="project" value="UniProtKB-UniRule"/>
</dbReference>
<dbReference type="Pfam" id="PF00586">
    <property type="entry name" value="AIRS"/>
    <property type="match status" value="1"/>
</dbReference>
<accession>A0A8J7UVT5</accession>
<keyword evidence="7" id="KW-1185">Reference proteome</keyword>
<evidence type="ECO:0000313" key="7">
    <source>
        <dbReference type="Proteomes" id="UP000673975"/>
    </source>
</evidence>
<evidence type="ECO:0000313" key="6">
    <source>
        <dbReference type="EMBL" id="MBP3193790.1"/>
    </source>
</evidence>
<feature type="binding site" evidence="2">
    <location>
        <position position="58"/>
    </location>
    <ligand>
        <name>Mg(2+)</name>
        <dbReference type="ChEBI" id="CHEBI:18420"/>
        <label>1</label>
    </ligand>
</feature>
<sequence length="358" mass="38718">MTTKTSKPEHPLKAVGEFGLISKIQTWFDEPTSDLLGIGDDCTVIPREDDRLDLITTDMLIEETHFLLDKIEPEDLGHKSLAVNLSDIAAMGGTPEYAWLSIGLTEKNDIGWLEQFFSGMKDLAKQHGVRLLGGDTTRSQKHMVINILVSGKTNSPGLKLRSSARVGDIVFVTGMLGDSGAGLQLLLNNQFPGESPAEQKLIKAHNRPDPCVIQGQWLGGQSAVHALIDVSDGIASDAGHIAARSGLGIDLELTKLPVSNELTEISGKYGWSAIDLACSAGEDYVLLGTCSPSEFDGICESYRKAFPDDGPSGGNHPEPDLFPIGYVRKHDEQRPPVRFLQDGSPAPYGSRGFDHFKV</sequence>
<dbReference type="Gene3D" id="3.90.650.10">
    <property type="entry name" value="PurM-like C-terminal domain"/>
    <property type="match status" value="1"/>
</dbReference>
<organism evidence="6 7">
    <name type="scientific">Natronogracilivirga saccharolytica</name>
    <dbReference type="NCBI Taxonomy" id="2812953"/>
    <lineage>
        <taxon>Bacteria</taxon>
        <taxon>Pseudomonadati</taxon>
        <taxon>Balneolota</taxon>
        <taxon>Balneolia</taxon>
        <taxon>Balneolales</taxon>
        <taxon>Cyclonatronaceae</taxon>
        <taxon>Natronogracilivirga</taxon>
    </lineage>
</organism>
<comment type="pathway">
    <text evidence="2">Cofactor biosynthesis; thiamine diphosphate biosynthesis; thiamine diphosphate from thiamine phosphate: step 1/1.</text>
</comment>
<feature type="binding site" evidence="2">
    <location>
        <position position="41"/>
    </location>
    <ligand>
        <name>Mg(2+)</name>
        <dbReference type="ChEBI" id="CHEBI:18420"/>
        <label>3</label>
    </ligand>
</feature>
<dbReference type="InterPro" id="IPR036921">
    <property type="entry name" value="PurM-like_N_sf"/>
</dbReference>
<evidence type="ECO:0000259" key="5">
    <source>
        <dbReference type="Pfam" id="PF02769"/>
    </source>
</evidence>
<dbReference type="Gene3D" id="3.30.1330.10">
    <property type="entry name" value="PurM-like, N-terminal domain"/>
    <property type="match status" value="1"/>
</dbReference>
<dbReference type="InterPro" id="IPR010918">
    <property type="entry name" value="PurM-like_C_dom"/>
</dbReference>
<evidence type="ECO:0000259" key="4">
    <source>
        <dbReference type="Pfam" id="PF00586"/>
    </source>
</evidence>
<feature type="binding site" evidence="2">
    <location>
        <position position="57"/>
    </location>
    <ligand>
        <name>Mg(2+)</name>
        <dbReference type="ChEBI" id="CHEBI:18420"/>
        <label>1</label>
    </ligand>
</feature>
<reference evidence="6" key="1">
    <citation type="submission" date="2021-02" db="EMBL/GenBank/DDBJ databases">
        <title>Natronogracilivirga saccharolytica gen. nov. sp. nov. a new anaerobic, haloalkiliphilic carbohydrate-fermenting bacterium from soda lake and proposing of Cyclonatronumiaceae fam. nov. in the phylum Balneolaeota.</title>
        <authorList>
            <person name="Zhilina T.N."/>
            <person name="Sorokin D.Y."/>
            <person name="Zavarzina D.G."/>
            <person name="Toshchakov S.V."/>
            <person name="Kublanov I.V."/>
        </authorList>
    </citation>
    <scope>NUCLEOTIDE SEQUENCE</scope>
    <source>
        <strain evidence="6">Z-1702</strain>
    </source>
</reference>
<keyword evidence="2" id="KW-0460">Magnesium</keyword>
<feature type="domain" description="PurM-like C-terminal" evidence="5">
    <location>
        <begin position="165"/>
        <end position="300"/>
    </location>
</feature>
<comment type="catalytic activity">
    <reaction evidence="2">
        <text>thiamine phosphate + ATP = thiamine diphosphate + ADP</text>
        <dbReference type="Rhea" id="RHEA:15913"/>
        <dbReference type="ChEBI" id="CHEBI:30616"/>
        <dbReference type="ChEBI" id="CHEBI:37575"/>
        <dbReference type="ChEBI" id="CHEBI:58937"/>
        <dbReference type="ChEBI" id="CHEBI:456216"/>
        <dbReference type="EC" id="2.7.4.16"/>
    </reaction>
</comment>
<dbReference type="RefSeq" id="WP_210513249.1">
    <property type="nucleotide sequence ID" value="NZ_JAFIDN010000014.1"/>
</dbReference>
<dbReference type="InterPro" id="IPR016188">
    <property type="entry name" value="PurM-like_N"/>
</dbReference>
<evidence type="ECO:0000256" key="3">
    <source>
        <dbReference type="SAM" id="MobiDB-lite"/>
    </source>
</evidence>
<dbReference type="EMBL" id="JAFIDN010000014">
    <property type="protein sequence ID" value="MBP3193790.1"/>
    <property type="molecule type" value="Genomic_DNA"/>
</dbReference>
<feature type="binding site" evidence="2">
    <location>
        <position position="87"/>
    </location>
    <ligand>
        <name>Mg(2+)</name>
        <dbReference type="ChEBI" id="CHEBI:18420"/>
        <label>4</label>
    </ligand>
</feature>
<feature type="binding site" evidence="2">
    <location>
        <position position="87"/>
    </location>
    <ligand>
        <name>Mg(2+)</name>
        <dbReference type="ChEBI" id="CHEBI:18420"/>
        <label>3</label>
    </ligand>
</feature>
<feature type="binding site" evidence="2">
    <location>
        <position position="231"/>
    </location>
    <ligand>
        <name>ATP</name>
        <dbReference type="ChEBI" id="CHEBI:30616"/>
    </ligand>
</feature>
<dbReference type="PANTHER" id="PTHR30270:SF0">
    <property type="entry name" value="THIAMINE-MONOPHOSPHATE KINASE"/>
    <property type="match status" value="1"/>
</dbReference>
<dbReference type="PANTHER" id="PTHR30270">
    <property type="entry name" value="THIAMINE-MONOPHOSPHATE KINASE"/>
    <property type="match status" value="1"/>
</dbReference>
<dbReference type="PIRSF" id="PIRSF005303">
    <property type="entry name" value="Thiam_monoph_kin"/>
    <property type="match status" value="1"/>
</dbReference>
<feature type="binding site" evidence="2">
    <location>
        <position position="58"/>
    </location>
    <ligand>
        <name>Mg(2+)</name>
        <dbReference type="ChEBI" id="CHEBI:18420"/>
        <label>2</label>
    </ligand>
</feature>
<dbReference type="InterPro" id="IPR036676">
    <property type="entry name" value="PurM-like_C_sf"/>
</dbReference>
<feature type="binding site" evidence="2">
    <location>
        <position position="353"/>
    </location>
    <ligand>
        <name>substrate</name>
    </ligand>
</feature>
<keyword evidence="2" id="KW-0067">ATP-binding</keyword>
<protein>
    <recommendedName>
        <fullName evidence="2">Thiamine-monophosphate kinase</fullName>
        <shortName evidence="2">TMP kinase</shortName>
        <shortName evidence="2">Thiamine-phosphate kinase</shortName>
        <ecNumber evidence="2">2.7.4.16</ecNumber>
    </recommendedName>
</protein>
<keyword evidence="2 6" id="KW-0418">Kinase</keyword>
<dbReference type="SUPFAM" id="SSF55326">
    <property type="entry name" value="PurM N-terminal domain-like"/>
    <property type="match status" value="1"/>
</dbReference>
<feature type="binding site" evidence="2">
    <location>
        <position position="161"/>
    </location>
    <ligand>
        <name>ATP</name>
        <dbReference type="ChEBI" id="CHEBI:30616"/>
    </ligand>
</feature>
<dbReference type="HAMAP" id="MF_02128">
    <property type="entry name" value="TMP_kinase"/>
    <property type="match status" value="1"/>
</dbReference>
<dbReference type="UniPathway" id="UPA00060">
    <property type="reaction ID" value="UER00142"/>
</dbReference>
<dbReference type="InterPro" id="IPR006283">
    <property type="entry name" value="ThiL-like"/>
</dbReference>
<feature type="binding site" evidence="2">
    <location>
        <position position="65"/>
    </location>
    <ligand>
        <name>substrate</name>
    </ligand>
</feature>
<dbReference type="GO" id="GO:0009229">
    <property type="term" value="P:thiamine diphosphate biosynthetic process"/>
    <property type="evidence" value="ECO:0007669"/>
    <property type="project" value="UniProtKB-UniRule"/>
</dbReference>
<feature type="binding site" evidence="2">
    <location>
        <position position="232"/>
    </location>
    <ligand>
        <name>Mg(2+)</name>
        <dbReference type="ChEBI" id="CHEBI:18420"/>
        <label>5</label>
    </ligand>
</feature>
<dbReference type="NCBIfam" id="TIGR01379">
    <property type="entry name" value="thiL"/>
    <property type="match status" value="1"/>
</dbReference>
<name>A0A8J7UVT5_9BACT</name>
<feature type="binding site" evidence="2">
    <location>
        <begin position="134"/>
        <end position="135"/>
    </location>
    <ligand>
        <name>ATP</name>
        <dbReference type="ChEBI" id="CHEBI:30616"/>
    </ligand>
</feature>
<comment type="caution">
    <text evidence="6">The sequence shown here is derived from an EMBL/GenBank/DDBJ whole genome shotgun (WGS) entry which is preliminary data.</text>
</comment>
<keyword evidence="2 6" id="KW-0808">Transferase</keyword>
<feature type="binding site" evidence="2">
    <location>
        <position position="56"/>
    </location>
    <ligand>
        <name>Mg(2+)</name>
        <dbReference type="ChEBI" id="CHEBI:18420"/>
        <label>4</label>
    </ligand>
</feature>
<dbReference type="CDD" id="cd02194">
    <property type="entry name" value="ThiL"/>
    <property type="match status" value="1"/>
</dbReference>
<feature type="binding site" evidence="2">
    <location>
        <position position="41"/>
    </location>
    <ligand>
        <name>Mg(2+)</name>
        <dbReference type="ChEBI" id="CHEBI:18420"/>
        <label>4</label>
    </ligand>
</feature>
<feature type="binding site" evidence="2">
    <location>
        <position position="87"/>
    </location>
    <ligand>
        <name>Mg(2+)</name>
        <dbReference type="ChEBI" id="CHEBI:18420"/>
        <label>2</label>
    </ligand>
</feature>
<comment type="miscellaneous">
    <text evidence="2">Reaction mechanism of ThiL seems to utilize a direct, inline transfer of the gamma-phosphate of ATP to TMP rather than a phosphorylated enzyme intermediate.</text>
</comment>
<keyword evidence="1 2" id="KW-0784">Thiamine biosynthesis</keyword>